<evidence type="ECO:0000256" key="1">
    <source>
        <dbReference type="ARBA" id="ARBA00009981"/>
    </source>
</evidence>
<dbReference type="AlphaFoldDB" id="A0A2N3QFW1"/>
<dbReference type="SUPFAM" id="SSF143120">
    <property type="entry name" value="YefM-like"/>
    <property type="match status" value="1"/>
</dbReference>
<dbReference type="PANTHER" id="PTHR33713:SF6">
    <property type="entry name" value="ANTITOXIN YEFM"/>
    <property type="match status" value="1"/>
</dbReference>
<dbReference type="PANTHER" id="PTHR33713">
    <property type="entry name" value="ANTITOXIN YAFN-RELATED"/>
    <property type="match status" value="1"/>
</dbReference>
<dbReference type="InterPro" id="IPR006442">
    <property type="entry name" value="Antitoxin_Phd/YefM"/>
</dbReference>
<gene>
    <name evidence="3" type="ORF">CQR46_1324</name>
</gene>
<proteinExistence type="inferred from homology"/>
<evidence type="ECO:0000313" key="4">
    <source>
        <dbReference type="Proteomes" id="UP000233730"/>
    </source>
</evidence>
<dbReference type="Proteomes" id="UP000233730">
    <property type="component" value="Unassembled WGS sequence"/>
</dbReference>
<sequence length="86" mass="10059">MRAITYSSFRNNLKENIRQIREDAEPLLVTNKDAEDNIIVMNQSDYDSLMETLRIYRNPVMYERIRRGMQQAADGDVAEHGLLPED</sequence>
<evidence type="ECO:0000313" key="3">
    <source>
        <dbReference type="EMBL" id="PKU89593.1"/>
    </source>
</evidence>
<dbReference type="RefSeq" id="WP_101430130.1">
    <property type="nucleotide sequence ID" value="NZ_PCGZ01000008.1"/>
</dbReference>
<accession>A0A2N3QFW1</accession>
<comment type="similarity">
    <text evidence="1 2">Belongs to the phD/YefM antitoxin family.</text>
</comment>
<dbReference type="EMBL" id="PCGZ01000008">
    <property type="protein sequence ID" value="PKU89593.1"/>
    <property type="molecule type" value="Genomic_DNA"/>
</dbReference>
<protein>
    <recommendedName>
        <fullName evidence="2">Antitoxin</fullName>
    </recommendedName>
</protein>
<reference evidence="3 4" key="1">
    <citation type="submission" date="2017-10" db="EMBL/GenBank/DDBJ databases">
        <title>Bifidobacterium genomics.</title>
        <authorList>
            <person name="Lugli G.A."/>
            <person name="Milani C."/>
            <person name="Mancabelli L."/>
        </authorList>
    </citation>
    <scope>NUCLEOTIDE SEQUENCE [LARGE SCALE GENOMIC DNA]</scope>
    <source>
        <strain evidence="3 4">1524B</strain>
    </source>
</reference>
<evidence type="ECO:0000256" key="2">
    <source>
        <dbReference type="RuleBase" id="RU362080"/>
    </source>
</evidence>
<dbReference type="InterPro" id="IPR036165">
    <property type="entry name" value="YefM-like_sf"/>
</dbReference>
<comment type="caution">
    <text evidence="3">The sequence shown here is derived from an EMBL/GenBank/DDBJ whole genome shotgun (WGS) entry which is preliminary data.</text>
</comment>
<dbReference type="Gene3D" id="3.40.1620.10">
    <property type="entry name" value="YefM-like domain"/>
    <property type="match status" value="1"/>
</dbReference>
<dbReference type="NCBIfam" id="TIGR01552">
    <property type="entry name" value="phd_fam"/>
    <property type="match status" value="1"/>
</dbReference>
<organism evidence="3 4">
    <name type="scientific">Bifidobacterium pseudolongum subsp. globosum</name>
    <dbReference type="NCBI Taxonomy" id="1690"/>
    <lineage>
        <taxon>Bacteria</taxon>
        <taxon>Bacillati</taxon>
        <taxon>Actinomycetota</taxon>
        <taxon>Actinomycetes</taxon>
        <taxon>Bifidobacteriales</taxon>
        <taxon>Bifidobacteriaceae</taxon>
        <taxon>Bifidobacterium</taxon>
    </lineage>
</organism>
<dbReference type="Pfam" id="PF02604">
    <property type="entry name" value="PhdYeFM_antitox"/>
    <property type="match status" value="1"/>
</dbReference>
<comment type="function">
    <text evidence="2">Antitoxin component of a type II toxin-antitoxin (TA) system.</text>
</comment>
<name>A0A2N3QFW1_9BIFI</name>
<dbReference type="InterPro" id="IPR051405">
    <property type="entry name" value="phD/YefM_antitoxin"/>
</dbReference>